<evidence type="ECO:0000256" key="3">
    <source>
        <dbReference type="SAM" id="Coils"/>
    </source>
</evidence>
<dbReference type="InterPro" id="IPR005379">
    <property type="entry name" value="FDM1-5/IDN2_XH"/>
</dbReference>
<keyword evidence="1 3" id="KW-0175">Coiled coil</keyword>
<name>A0AAN9JTV7_CLITE</name>
<organism evidence="8 9">
    <name type="scientific">Clitoria ternatea</name>
    <name type="common">Butterfly pea</name>
    <dbReference type="NCBI Taxonomy" id="43366"/>
    <lineage>
        <taxon>Eukaryota</taxon>
        <taxon>Viridiplantae</taxon>
        <taxon>Streptophyta</taxon>
        <taxon>Embryophyta</taxon>
        <taxon>Tracheophyta</taxon>
        <taxon>Spermatophyta</taxon>
        <taxon>Magnoliopsida</taxon>
        <taxon>eudicotyledons</taxon>
        <taxon>Gunneridae</taxon>
        <taxon>Pentapetalae</taxon>
        <taxon>rosids</taxon>
        <taxon>fabids</taxon>
        <taxon>Fabales</taxon>
        <taxon>Fabaceae</taxon>
        <taxon>Papilionoideae</taxon>
        <taxon>50 kb inversion clade</taxon>
        <taxon>NPAAA clade</taxon>
        <taxon>indigoferoid/millettioid clade</taxon>
        <taxon>Phaseoleae</taxon>
        <taxon>Clitoria</taxon>
    </lineage>
</organism>
<reference evidence="8 9" key="1">
    <citation type="submission" date="2024-01" db="EMBL/GenBank/DDBJ databases">
        <title>The genomes of 5 underutilized Papilionoideae crops provide insights into root nodulation and disease resistance.</title>
        <authorList>
            <person name="Yuan L."/>
        </authorList>
    </citation>
    <scope>NUCLEOTIDE SEQUENCE [LARGE SCALE GENOMIC DNA]</scope>
    <source>
        <strain evidence="8">LY-2023</strain>
        <tissue evidence="8">Leaf</tissue>
    </source>
</reference>
<keyword evidence="2" id="KW-0943">RNA-mediated gene silencing</keyword>
<dbReference type="InterPro" id="IPR005381">
    <property type="entry name" value="Znf-XS_domain"/>
</dbReference>
<keyword evidence="9" id="KW-1185">Reference proteome</keyword>
<dbReference type="Proteomes" id="UP001359559">
    <property type="component" value="Unassembled WGS sequence"/>
</dbReference>
<feature type="compositionally biased region" description="Acidic residues" evidence="4">
    <location>
        <begin position="1"/>
        <end position="13"/>
    </location>
</feature>
<dbReference type="GO" id="GO:0080188">
    <property type="term" value="P:gene silencing by siRNA-directed DNA methylation"/>
    <property type="evidence" value="ECO:0007669"/>
    <property type="project" value="InterPro"/>
</dbReference>
<dbReference type="InterPro" id="IPR005380">
    <property type="entry name" value="XS_domain"/>
</dbReference>
<feature type="domain" description="Zinc finger-XS" evidence="7">
    <location>
        <begin position="44"/>
        <end position="86"/>
    </location>
</feature>
<dbReference type="PANTHER" id="PTHR21596">
    <property type="entry name" value="RIBONUCLEASE P SUBUNIT P38"/>
    <property type="match status" value="1"/>
</dbReference>
<evidence type="ECO:0000259" key="5">
    <source>
        <dbReference type="Pfam" id="PF03468"/>
    </source>
</evidence>
<dbReference type="Pfam" id="PF03470">
    <property type="entry name" value="zf-XS"/>
    <property type="match status" value="1"/>
</dbReference>
<dbReference type="Pfam" id="PF03468">
    <property type="entry name" value="XS"/>
    <property type="match status" value="1"/>
</dbReference>
<feature type="domain" description="XS" evidence="5">
    <location>
        <begin position="108"/>
        <end position="218"/>
    </location>
</feature>
<evidence type="ECO:0000313" key="9">
    <source>
        <dbReference type="Proteomes" id="UP001359559"/>
    </source>
</evidence>
<evidence type="ECO:0000259" key="7">
    <source>
        <dbReference type="Pfam" id="PF03470"/>
    </source>
</evidence>
<sequence length="631" mass="72962">MGISSSEEESDISESEKEECKDESYEELKAGKYKIKNANATFRCPFCEGKKKQAFQFKDLLQHASGIGIGSSKRRVKIKAKHLALAKYLKESDNNSLPNHELEEPNADEVFVWPWTVIVANVFHDQPIDNDFDTKHWLKRFEQYKPKEAHVLHSDNEENDKGYVVLEFGTEWIGFREMMKLDTDFLADDRGKKDWESRGNGVGLELYGWYARAEDYNSEGVVGAYLRRKTMVKTTSNIAEDALKEHSETVLNLAGEIDHANRKIGEVKNKYDHANTSLEKVKKLIEAQKLLDQTLDKEREMSQQLAREHGRRMMEEIENLQHDLDRRSAELDRWCQKLSEQETSTSHERKKLEEGKKRKVDSLILASEEQVKAGTDFLSLLGKHKMEKKTQADAILKLLKDMESEHKLKLEIAELEGQLNVLKHMKVTGADEEKRKKKQIQEMEEALEDLNFDMSVKEDENQALEKKEQIAKTQLDDARQQLIRELPKILKGGTEIGVKTLGEIDAKPFKVVCKNRYKDNKKASLECAKLLAEWQNQILDSSWHPFRVLEIEGKNQKIVIDEDDPKLRSLKMDVGEEAYESVVTALNEVQEYQNQLSGRSVIPELWHFKLGRIATLTETLAYIKKRIMKKR</sequence>
<feature type="region of interest" description="Disordered" evidence="4">
    <location>
        <begin position="1"/>
        <end position="23"/>
    </location>
</feature>
<feature type="domain" description="Factor of DNA methylation 1-5/IDN2" evidence="6">
    <location>
        <begin position="499"/>
        <end position="629"/>
    </location>
</feature>
<dbReference type="AlphaFoldDB" id="A0AAN9JTV7"/>
<dbReference type="InterPro" id="IPR045177">
    <property type="entry name" value="FDM1-5/IDN2"/>
</dbReference>
<evidence type="ECO:0000259" key="6">
    <source>
        <dbReference type="Pfam" id="PF03469"/>
    </source>
</evidence>
<evidence type="ECO:0000256" key="2">
    <source>
        <dbReference type="ARBA" id="ARBA00023158"/>
    </source>
</evidence>
<comment type="caution">
    <text evidence="8">The sequence shown here is derived from an EMBL/GenBank/DDBJ whole genome shotgun (WGS) entry which is preliminary data.</text>
</comment>
<accession>A0AAN9JTV7</accession>
<dbReference type="EMBL" id="JAYKXN010000003">
    <property type="protein sequence ID" value="KAK7304108.1"/>
    <property type="molecule type" value="Genomic_DNA"/>
</dbReference>
<evidence type="ECO:0000313" key="8">
    <source>
        <dbReference type="EMBL" id="KAK7304108.1"/>
    </source>
</evidence>
<dbReference type="InterPro" id="IPR038588">
    <property type="entry name" value="XS_domain_sf"/>
</dbReference>
<evidence type="ECO:0000256" key="1">
    <source>
        <dbReference type="ARBA" id="ARBA00023054"/>
    </source>
</evidence>
<proteinExistence type="predicted"/>
<dbReference type="PANTHER" id="PTHR21596:SF77">
    <property type="entry name" value="XH_XS DOMAIN PROTEIN"/>
    <property type="match status" value="1"/>
</dbReference>
<gene>
    <name evidence="8" type="ORF">RJT34_15162</name>
</gene>
<dbReference type="Pfam" id="PF03469">
    <property type="entry name" value="XH"/>
    <property type="match status" value="1"/>
</dbReference>
<feature type="compositionally biased region" description="Basic and acidic residues" evidence="4">
    <location>
        <begin position="14"/>
        <end position="23"/>
    </location>
</feature>
<feature type="coiled-coil region" evidence="3">
    <location>
        <begin position="405"/>
        <end position="481"/>
    </location>
</feature>
<protein>
    <submittedName>
        <fullName evidence="8">Uncharacterized protein</fullName>
    </submittedName>
</protein>
<dbReference type="Gene3D" id="3.30.70.2890">
    <property type="entry name" value="XS domain"/>
    <property type="match status" value="1"/>
</dbReference>
<evidence type="ECO:0000256" key="4">
    <source>
        <dbReference type="SAM" id="MobiDB-lite"/>
    </source>
</evidence>